<name>A0A2T4J4S1_FUSBL</name>
<dbReference type="Pfam" id="PF13289">
    <property type="entry name" value="SIR2_2"/>
    <property type="match status" value="1"/>
</dbReference>
<dbReference type="AlphaFoldDB" id="A0A2T4J4S1"/>
<reference evidence="1 2" key="1">
    <citation type="submission" date="2018-03" db="EMBL/GenBank/DDBJ databases">
        <title>Rhodobacter blasticus.</title>
        <authorList>
            <person name="Meyer T.E."/>
            <person name="Miller S."/>
            <person name="Lodha T."/>
            <person name="Gandham S."/>
            <person name="Chintalapati S."/>
            <person name="Chintalapati V.R."/>
        </authorList>
    </citation>
    <scope>NUCLEOTIDE SEQUENCE [LARGE SCALE GENOMIC DNA]</scope>
    <source>
        <strain evidence="1 2">DSM 2131</strain>
    </source>
</reference>
<comment type="caution">
    <text evidence="1">The sequence shown here is derived from an EMBL/GenBank/DDBJ whole genome shotgun (WGS) entry which is preliminary data.</text>
</comment>
<dbReference type="EMBL" id="PZKE01000025">
    <property type="protein sequence ID" value="PTE12857.1"/>
    <property type="molecule type" value="Genomic_DNA"/>
</dbReference>
<organism evidence="1 2">
    <name type="scientific">Fuscovulum blasticum DSM 2131</name>
    <dbReference type="NCBI Taxonomy" id="1188250"/>
    <lineage>
        <taxon>Bacteria</taxon>
        <taxon>Pseudomonadati</taxon>
        <taxon>Pseudomonadota</taxon>
        <taxon>Alphaproteobacteria</taxon>
        <taxon>Rhodobacterales</taxon>
        <taxon>Paracoccaceae</taxon>
        <taxon>Pseudogemmobacter</taxon>
    </lineage>
</organism>
<dbReference type="Proteomes" id="UP000241362">
    <property type="component" value="Unassembled WGS sequence"/>
</dbReference>
<keyword evidence="2" id="KW-1185">Reference proteome</keyword>
<dbReference type="RefSeq" id="WP_107674616.1">
    <property type="nucleotide sequence ID" value="NZ_PZKE01000025.1"/>
</dbReference>
<sequence>MPDTLDLALDQVARGQRVPYLGPGIAALTPGLPATPAALCALIESEVRVPRRVSGNLWCAAQFVESRRFRATLDAILRRAFAGTPAPNPVQRWLADVRPPLIVDTWYDTGLIRAFAETGAGWGRVQGISRQAIATETWFAAFDAAGTRLAAANPAWHTLIYKPHGMVQAGSDVLISDSDYVEVLTEIDIQSPIPPEVQARRTGRPFLFLGARFDDQMLRIFARQIAKRSAPGHIAVLETPLTRMEALFVRELGITVLDLPLSEVVARIAARAASASDALTAAG</sequence>
<evidence type="ECO:0000313" key="2">
    <source>
        <dbReference type="Proteomes" id="UP000241362"/>
    </source>
</evidence>
<accession>A0A2T4J4S1</accession>
<protein>
    <submittedName>
        <fullName evidence="1">SIR2 family protein</fullName>
    </submittedName>
</protein>
<evidence type="ECO:0000313" key="1">
    <source>
        <dbReference type="EMBL" id="PTE12857.1"/>
    </source>
</evidence>
<proteinExistence type="predicted"/>
<gene>
    <name evidence="1" type="ORF">C5F44_16335</name>
</gene>